<reference evidence="2 3" key="1">
    <citation type="journal article" date="2015" name="Microbiome">
        <title>Genomic resolution of linkages in carbon, nitrogen, and sulfur cycling among widespread estuary sediment bacteria.</title>
        <authorList>
            <person name="Baker B.J."/>
            <person name="Lazar C.S."/>
            <person name="Teske A.P."/>
            <person name="Dick G.J."/>
        </authorList>
    </citation>
    <scope>NUCLEOTIDE SEQUENCE [LARGE SCALE GENOMIC DNA]</scope>
    <source>
        <strain evidence="2">SM23_60</strain>
    </source>
</reference>
<dbReference type="Proteomes" id="UP000051096">
    <property type="component" value="Unassembled WGS sequence"/>
</dbReference>
<protein>
    <submittedName>
        <fullName evidence="2">Uncharacterized protein</fullName>
    </submittedName>
</protein>
<dbReference type="AlphaFoldDB" id="A0A0S8GJ52"/>
<sequence>MFFLIPIGSEEGVRRLPYLTISLIVLNVLIYFITSAMISGQMRELEDLDQQLYEIESYYLWDKVGDDPSQLN</sequence>
<accession>A0A0S8GJ52</accession>
<keyword evidence="1" id="KW-1133">Transmembrane helix</keyword>
<name>A0A0S8GJ52_UNCW3</name>
<proteinExistence type="predicted"/>
<evidence type="ECO:0000313" key="3">
    <source>
        <dbReference type="Proteomes" id="UP000051096"/>
    </source>
</evidence>
<comment type="caution">
    <text evidence="2">The sequence shown here is derived from an EMBL/GenBank/DDBJ whole genome shotgun (WGS) entry which is preliminary data.</text>
</comment>
<feature type="transmembrane region" description="Helical" evidence="1">
    <location>
        <begin position="16"/>
        <end position="34"/>
    </location>
</feature>
<keyword evidence="1" id="KW-0472">Membrane</keyword>
<feature type="non-terminal residue" evidence="2">
    <location>
        <position position="72"/>
    </location>
</feature>
<dbReference type="EMBL" id="LJUO01000017">
    <property type="protein sequence ID" value="KPK73048.1"/>
    <property type="molecule type" value="Genomic_DNA"/>
</dbReference>
<evidence type="ECO:0000313" key="2">
    <source>
        <dbReference type="EMBL" id="KPK73048.1"/>
    </source>
</evidence>
<evidence type="ECO:0000256" key="1">
    <source>
        <dbReference type="SAM" id="Phobius"/>
    </source>
</evidence>
<organism evidence="2 3">
    <name type="scientific">candidate division WOR_3 bacterium SM23_60</name>
    <dbReference type="NCBI Taxonomy" id="1703780"/>
    <lineage>
        <taxon>Bacteria</taxon>
        <taxon>Bacteria division WOR-3</taxon>
    </lineage>
</organism>
<gene>
    <name evidence="2" type="ORF">AMJ87_03050</name>
</gene>
<keyword evidence="1" id="KW-0812">Transmembrane</keyword>